<feature type="binding site" evidence="17">
    <location>
        <position position="347"/>
    </location>
    <ligand>
        <name>S-adenosyl-L-methionine</name>
        <dbReference type="ChEBI" id="CHEBI:59789"/>
    </ligand>
</feature>
<evidence type="ECO:0000256" key="9">
    <source>
        <dbReference type="ARBA" id="ARBA00022833"/>
    </source>
</evidence>
<dbReference type="InterPro" id="IPR018163">
    <property type="entry name" value="Thr/Ala-tRNA-synth_IIc_edit"/>
</dbReference>
<dbReference type="SMART" id="SM00863">
    <property type="entry name" value="tRNA_SAD"/>
    <property type="match status" value="1"/>
</dbReference>
<dbReference type="GO" id="GO:0000049">
    <property type="term" value="F:tRNA binding"/>
    <property type="evidence" value="ECO:0007669"/>
    <property type="project" value="UniProtKB-KW"/>
</dbReference>
<feature type="domain" description="OTU" evidence="20">
    <location>
        <begin position="976"/>
        <end position="1208"/>
    </location>
</feature>
<dbReference type="GO" id="GO:0032259">
    <property type="term" value="P:methylation"/>
    <property type="evidence" value="ECO:0007669"/>
    <property type="project" value="UniProtKB-KW"/>
</dbReference>
<keyword evidence="3 15" id="KW-0436">Ligase</keyword>
<feature type="domain" description="SAM-dependent MTase RsmB/NOP-type" evidence="22">
    <location>
        <begin position="189"/>
        <end position="541"/>
    </location>
</feature>
<dbReference type="NCBIfam" id="TIGR00344">
    <property type="entry name" value="alaS"/>
    <property type="match status" value="1"/>
</dbReference>
<evidence type="ECO:0000256" key="7">
    <source>
        <dbReference type="ARBA" id="ARBA00022723"/>
    </source>
</evidence>
<feature type="binding site" evidence="17">
    <location>
        <position position="319"/>
    </location>
    <ligand>
        <name>S-adenosyl-L-methionine</name>
        <dbReference type="ChEBI" id="CHEBI:59789"/>
    </ligand>
</feature>
<dbReference type="SUPFAM" id="SSF55186">
    <property type="entry name" value="ThrRS/AlaRS common domain"/>
    <property type="match status" value="1"/>
</dbReference>
<dbReference type="InterPro" id="IPR001678">
    <property type="entry name" value="MeTrfase_RsmB-F_NOP2_dom"/>
</dbReference>
<dbReference type="FunFam" id="3.30.930.10:FF:000011">
    <property type="entry name" value="Alanine--tRNA ligase, cytoplasmic"/>
    <property type="match status" value="1"/>
</dbReference>
<comment type="subunit">
    <text evidence="15">Monomer.</text>
</comment>
<keyword evidence="9 15" id="KW-0862">Zinc</keyword>
<evidence type="ECO:0000259" key="22">
    <source>
        <dbReference type="PROSITE" id="PS51686"/>
    </source>
</evidence>
<dbReference type="Pfam" id="PF07973">
    <property type="entry name" value="tRNA_SAD"/>
    <property type="match status" value="1"/>
</dbReference>
<keyword evidence="13 15" id="KW-0030">Aminoacyl-tRNA synthetase</keyword>
<dbReference type="InterPro" id="IPR050058">
    <property type="entry name" value="Ala-tRNA_ligase"/>
</dbReference>
<dbReference type="Gene3D" id="3.30.930.10">
    <property type="entry name" value="Bira Bifunctional Protein, Domain 2"/>
    <property type="match status" value="1"/>
</dbReference>
<evidence type="ECO:0000256" key="2">
    <source>
        <dbReference type="ARBA" id="ARBA00022555"/>
    </source>
</evidence>
<comment type="domain">
    <text evidence="15">Consists of three domains; the N-terminal catalytic domain, the editing domain and the C-terminal C-Ala domain. The editing domain removes incorrectly charged amino acids, while the C-Ala domain, along with tRNA(Ala), serves as a bridge to cooperatively bring together the editing and aminoacylation centers thus stimulating deacylation of misacylated tRNAs.</text>
</comment>
<keyword evidence="12 15" id="KW-0648">Protein biosynthesis</keyword>
<dbReference type="Gene3D" id="1.25.40.10">
    <property type="entry name" value="Tetratricopeptide repeat domain"/>
    <property type="match status" value="3"/>
</dbReference>
<keyword evidence="15" id="KW-0496">Mitochondrion</keyword>
<dbReference type="PROSITE" id="PS00028">
    <property type="entry name" value="ZINC_FINGER_C2H2_1"/>
    <property type="match status" value="1"/>
</dbReference>
<keyword evidence="8 15" id="KW-0547">Nucleotide-binding</keyword>
<gene>
    <name evidence="23" type="primary">ALATS</name>
    <name evidence="23" type="ORF">SNEC2469_LOCUS7971</name>
</gene>
<sequence>MDLQLSSGYRSDQAVSAECTVGTVCVYYLDMPKRFKLSSPVLADLQCQVAAGFPKLTEGCFTSTLSIRLLWRHKTGESHICDDAALSKAWCAAGCDRGGELSLQVCQNSDQISTADVADRTCQRCGQEFASRNQLMRHVFSAGHYADEDQAAQAETDDAPLDVHPNSETRNGSEAWDMYYKDLPDFAQVKKLMQTTLPYCVRLANPKSPLAQLCLQRLQSEARLVRALNLTEAEGLDGFALEGPGKTCWNFLEACQDAGALARQEAASMLPVLLLQVEQHHIVADLCAAPGGKTLQLLDMMNTGRSPGGVPCGLLVANDDNWARCTTAVRRVQQHPNSAPLLWLCGDARDFPTLHDHSDGRVRGARKIRFDRVLCDVPCSGDGRLRRAPGSWPRWHARYMLQMHYVQSAILKRGLTVLKPQGRLLYSTCSMSPVENEAVVAAALEKLGSGQVRLLPLETWSHAPGLTEWRVPAPDFNESYRSYGHPEEVEPELWCRNGGGLASTMFPPADTQVRSALSLCVRIHPTHGDFGGFFCALFEKVAAGPATRPTSCAHPRVDGEQSAEPRGTKHGKRSESDATPNPIPPLLTVAASSRLSWFMDWFGLLSDASQAEARGVSRFPAELIRTDPTLQDGLVLGSASLCRLVLKHARPRILAAGIPLLAASETSITEHDANDHVDLADSACNVLAVCATRQLERLPWPAFLTLLQGGSVTPQLETSATGILLLVLDTDTVPDERVQCQQISVPGRLTSGHFLVTTLTNSKRHALLRVLGVLTQAASPEDAMASFPAERKPELCRVPSLRLRHSLRQRHHQPPHRLVDPCLVATSPQMRKMKVSSHPDQYQCTACMRALPKAVAQTEQAAHYYSFKSQLPAFLMHLLPGCVSLQSFAPAPPSAVPAWRGSAVHVQAGRHGTWDAALRAPVVTASLLIAGACRRVPAHLRYPSVRLRAVQVENGGQTKVMNDREILSTLQRCYGWSPRDMGAGGNCLFLSMALQVRAEDVKDVASRSAAWEAALGDNLADRWEDMGPRERASLLRRMAILDESEFIAELAAARARGEPLSTDVEWRTRELFTDMAEEFISSNKTELAADIPGSESQALYSRVREVVSTFSLDQICEYVLLHADEYLQTTGREGNWAGSSEMAALSSVLQRPVQAYGNNWAGAPEKAGRQGDRGSRFLSMGKAKWQKYFAGSALCQSRPKHFKDVSAVTIEQTCELQALKLAPQAKLRSLKPCFSMEERQRPSCAACPIAWTFMASCGAARVEPLKAPAKVDKMQLAVCSPVWVLCIPALSSLHIPVTRTRHGGRHQDVDALGTQFSHDWLLQVLGTSKRVSSQQEYNSVAGRPAGRELAIMACCRVAAQHGNGKHVRLKRLEASLVQSNIALNAFGIESPISTWPVALSLLESPTLLKPGIVSFNSMASASERQCHWEGVFSILELARTAGAELDPFSRSGMANALRRAGRWVGSLSLLQQAARRGIRQHLITISSAITATEKSGIWQQALWTWIQMQINGIRSDIVSLCAVISACSHQWATALLCRKHGGTSVVACNAALSACDRASCWERASSLLFGAPTLRIQPTTISHNALLAACEKVQRWRMSMGILVLLQSQGIRATMVSLNSFIFSCERSQRWDWALQMLGAMQWSTCQQDLIGYNSAISAQEKSGCWTWACWLFASISSKRWAPDVISFGAAVSATDLAGRWANALQLTTSISHTIAQRIAPNVLICTAAMHACQASTCWQTVLTLMAFMQNCAVRQNCVTLHAALSAVDKARPRDSALYLGQELASSATGLLSRRMQMRSRGKISGPMESQACAYFMAQLCNVWGPGAACIATCCKPRASAAARLKFCCVLRAGRTSADSFYRVQGAMASNHGYLSSIGLQPVTNVTSILTSPEEKEFGKNGSSAAKPKTGGKGPGSGEFTTAQEVRDTFVNFFKSKQHDFIASSPVVPHNDPTLLFINAGMNQFKPIFVGQVDPSHPFAKLKRAANSQKCIRAGGKHNDLEDVGKDVYHHTFFEMLGNWSFGNYFKEEAITWAWELLTEVYHLDPSRLYATYYGGDPKQPSVPSDEEAKKIWLRYLPAERILPFNMKDNFWEMGDTGPCGPCSEIHYDRIGGRDAASLVNMDDPDVLEIWNLVFMQFERKEGGSLIELPAKSVDTGMGLERVTSVLLDVRSNYDTDLFMHIFKAIKEKTATSKNYTGKVGEEDKDHVDMAYRVIADHIRTLTIALTDGATPSNEGRGYVLRRILRRAVRFGREILDAPPGFFHQLVDSVLETLGDAFPTLRQNPEDVRAIIREEEAQFGRTLDRGIKQFKTFAKKGSITGEDAFLLFTTYGFPVDLTQLMGEELKVEVDMPGFEKKMEQFRDESRKRKTARTTKDMELKANETDKLIKGMSLKPTDDILKYDWNTEGDGSEHKAKIQAIYNGEDFVKTCNSGSDVVGLVLDRTPLYAEQGGQTFDKASITCGSVEFSVDNTQKYAGYVLHVGQVESKGDLKVGDEVSVKVDYTRRSLVAKNHTATHILNFALRQILGEKVDQKGSLVTEDKLRFDFSHNKPVEPEELKKIEEICNQMVQKACVVHYRDVALDTAKAISGLRAVFGETYPDPVRVVSVGPKIDDLLTDKKTPWGLQNSVEFCGGTHVANSKEIYKFVLLQEEGIAKGIRRIVAVTGPQAAVEATLKAKSLSSDLDGFKGMSPGAELDKCIGDLRRRVTEDKEVSLLMKSDIMTELETLQPARAETKKFEGKAKEDGEKLGKEAAAASGETFVGVVQAGAGCDDAKVLTPAMEAAIKQCPSKAIMLMSNMGGKLAILAVVPKALAGKLSAKIWSGKVLDAIGGKGGGKDDRAQGQGDASKLDQALSTAKACAEVQADKQREEQVSQDEVKLEQADGDEWKILPYFEATCYAEARGDAIRVFQTHGGGHYQMLS</sequence>
<evidence type="ECO:0000256" key="14">
    <source>
        <dbReference type="ARBA" id="ARBA00048300"/>
    </source>
</evidence>
<dbReference type="SUPFAM" id="SSF101353">
    <property type="entry name" value="Putative anticodon-binding domain of alanyl-tRNA synthetase (AlaRS)"/>
    <property type="match status" value="1"/>
</dbReference>
<dbReference type="HAMAP" id="MF_00036_B">
    <property type="entry name" value="Ala_tRNA_synth_B"/>
    <property type="match status" value="1"/>
</dbReference>
<feature type="binding site" evidence="17">
    <location>
        <position position="376"/>
    </location>
    <ligand>
        <name>S-adenosyl-L-methionine</name>
        <dbReference type="ChEBI" id="CHEBI:59789"/>
    </ligand>
</feature>
<dbReference type="Pfam" id="PF02272">
    <property type="entry name" value="DHHA1"/>
    <property type="match status" value="1"/>
</dbReference>
<evidence type="ECO:0000256" key="15">
    <source>
        <dbReference type="HAMAP-Rule" id="MF_03133"/>
    </source>
</evidence>
<feature type="binding site" evidence="17">
    <location>
        <begin position="287"/>
        <end position="293"/>
    </location>
    <ligand>
        <name>S-adenosyl-L-methionine</name>
        <dbReference type="ChEBI" id="CHEBI:59789"/>
    </ligand>
</feature>
<dbReference type="GO" id="GO:0002161">
    <property type="term" value="F:aminoacyl-tRNA deacylase activity"/>
    <property type="evidence" value="ECO:0007669"/>
    <property type="project" value="TreeGrafter"/>
</dbReference>
<keyword evidence="5 17" id="KW-0808">Transferase</keyword>
<evidence type="ECO:0000256" key="3">
    <source>
        <dbReference type="ARBA" id="ARBA00022598"/>
    </source>
</evidence>
<evidence type="ECO:0000256" key="1">
    <source>
        <dbReference type="ARBA" id="ARBA00008429"/>
    </source>
</evidence>
<evidence type="ECO:0000256" key="4">
    <source>
        <dbReference type="ARBA" id="ARBA00022603"/>
    </source>
</evidence>
<feature type="binding site" evidence="15">
    <location>
        <position position="2636"/>
    </location>
    <ligand>
        <name>Zn(2+)</name>
        <dbReference type="ChEBI" id="CHEBI:29105"/>
    </ligand>
</feature>
<feature type="region of interest" description="Disordered" evidence="18">
    <location>
        <begin position="548"/>
        <end position="585"/>
    </location>
</feature>
<proteinExistence type="inferred from homology"/>
<dbReference type="InterPro" id="IPR018165">
    <property type="entry name" value="Ala-tRNA-synth_IIc_core"/>
</dbReference>
<comment type="subcellular location">
    <subcellularLocation>
        <location evidence="15">Mitochondrion</location>
    </subcellularLocation>
    <subcellularLocation>
        <location evidence="15">Cytoplasm</location>
    </subcellularLocation>
</comment>
<keyword evidence="15" id="KW-0963">Cytoplasm</keyword>
<dbReference type="InterPro" id="IPR018314">
    <property type="entry name" value="RsmB/NOL1/NOP2-like_CS"/>
</dbReference>
<dbReference type="Pfam" id="PF01189">
    <property type="entry name" value="Methyltr_RsmB-F"/>
    <property type="match status" value="1"/>
</dbReference>
<dbReference type="PRINTS" id="PR00980">
    <property type="entry name" value="TRNASYNTHALA"/>
</dbReference>
<dbReference type="InterPro" id="IPR018162">
    <property type="entry name" value="Ala-tRNA-ligase_IIc_anticod-bd"/>
</dbReference>
<dbReference type="Proteomes" id="UP000601435">
    <property type="component" value="Unassembled WGS sequence"/>
</dbReference>
<evidence type="ECO:0000256" key="13">
    <source>
        <dbReference type="ARBA" id="ARBA00023146"/>
    </source>
</evidence>
<evidence type="ECO:0000256" key="18">
    <source>
        <dbReference type="SAM" id="MobiDB-lite"/>
    </source>
</evidence>
<dbReference type="Gene3D" id="3.30.980.10">
    <property type="entry name" value="Threonyl-trna Synthetase, Chain A, domain 2"/>
    <property type="match status" value="1"/>
</dbReference>
<comment type="caution">
    <text evidence="23">The sequence shown here is derived from an EMBL/GenBank/DDBJ whole genome shotgun (WGS) entry which is preliminary data.</text>
</comment>
<dbReference type="Gene3D" id="3.10.310.40">
    <property type="match status" value="1"/>
</dbReference>
<reference evidence="23" key="1">
    <citation type="submission" date="2021-02" db="EMBL/GenBank/DDBJ databases">
        <authorList>
            <person name="Dougan E. K."/>
            <person name="Rhodes N."/>
            <person name="Thang M."/>
            <person name="Chan C."/>
        </authorList>
    </citation>
    <scope>NUCLEOTIDE SEQUENCE</scope>
</reference>
<comment type="function">
    <text evidence="15">Catalyzes the attachment of alanine to tRNA(Ala) in a two-step reaction: alanine is first activated by ATP to form Ala-AMP and then transferred to the acceptor end of tRNA(Ala). Also edits incorrectly charged tRNA(Ala) via its editing domain.</text>
</comment>
<comment type="cofactor">
    <cofactor evidence="15">
        <name>Zn(2+)</name>
        <dbReference type="ChEBI" id="CHEBI:29105"/>
    </cofactor>
    <text evidence="15">Binds 1 zinc ion per subunit.</text>
</comment>
<dbReference type="OrthoDB" id="2423964at2759"/>
<dbReference type="PROSITE" id="PS01153">
    <property type="entry name" value="NOL1_NOP2_SUN"/>
    <property type="match status" value="1"/>
</dbReference>
<dbReference type="PROSITE" id="PS50802">
    <property type="entry name" value="OTU"/>
    <property type="match status" value="1"/>
</dbReference>
<dbReference type="SUPFAM" id="SSF50447">
    <property type="entry name" value="Translation proteins"/>
    <property type="match status" value="1"/>
</dbReference>
<dbReference type="PROSITE" id="PS51686">
    <property type="entry name" value="SAM_MT_RSMB_NOP"/>
    <property type="match status" value="1"/>
</dbReference>
<evidence type="ECO:0000256" key="8">
    <source>
        <dbReference type="ARBA" id="ARBA00022741"/>
    </source>
</evidence>
<dbReference type="PANTHER" id="PTHR11777">
    <property type="entry name" value="ALANYL-TRNA SYNTHETASE"/>
    <property type="match status" value="1"/>
</dbReference>
<dbReference type="CDD" id="cd02440">
    <property type="entry name" value="AdoMet_MTases"/>
    <property type="match status" value="1"/>
</dbReference>
<feature type="domain" description="Alanyl-transfer RNA synthetases family profile" evidence="21">
    <location>
        <begin position="1921"/>
        <end position="2669"/>
    </location>
</feature>
<accession>A0A812NQU7</accession>
<dbReference type="InterPro" id="IPR003323">
    <property type="entry name" value="OTU_dom"/>
</dbReference>
<comment type="catalytic activity">
    <reaction evidence="14 15">
        <text>tRNA(Ala) + L-alanine + ATP = L-alanyl-tRNA(Ala) + AMP + diphosphate</text>
        <dbReference type="Rhea" id="RHEA:12540"/>
        <dbReference type="Rhea" id="RHEA-COMP:9657"/>
        <dbReference type="Rhea" id="RHEA-COMP:9923"/>
        <dbReference type="ChEBI" id="CHEBI:30616"/>
        <dbReference type="ChEBI" id="CHEBI:33019"/>
        <dbReference type="ChEBI" id="CHEBI:57972"/>
        <dbReference type="ChEBI" id="CHEBI:78442"/>
        <dbReference type="ChEBI" id="CHEBI:78497"/>
        <dbReference type="ChEBI" id="CHEBI:456215"/>
        <dbReference type="EC" id="6.1.1.7"/>
    </reaction>
</comment>
<keyword evidence="11 15" id="KW-0694">RNA-binding</keyword>
<evidence type="ECO:0000256" key="10">
    <source>
        <dbReference type="ARBA" id="ARBA00022840"/>
    </source>
</evidence>
<keyword evidence="2 15" id="KW-0820">tRNA-binding</keyword>
<dbReference type="InterPro" id="IPR045864">
    <property type="entry name" value="aa-tRNA-synth_II/BPL/LPL"/>
</dbReference>
<keyword evidence="10 15" id="KW-0067">ATP-binding</keyword>
<name>A0A812NQU7_9DINO</name>
<evidence type="ECO:0000256" key="12">
    <source>
        <dbReference type="ARBA" id="ARBA00022917"/>
    </source>
</evidence>
<dbReference type="PANTHER" id="PTHR11777:SF9">
    <property type="entry name" value="ALANINE--TRNA LIGASE, CYTOPLASMIC"/>
    <property type="match status" value="1"/>
</dbReference>
<dbReference type="SUPFAM" id="SSF55681">
    <property type="entry name" value="Class II aaRS and biotin synthetases"/>
    <property type="match status" value="1"/>
</dbReference>
<protein>
    <recommendedName>
        <fullName evidence="15">Alanine--tRNA ligase</fullName>
        <ecNumber evidence="15">6.1.1.7</ecNumber>
    </recommendedName>
    <alternativeName>
        <fullName evidence="15">Alanyl-tRNA synthetase</fullName>
        <shortName evidence="15">AlaRS</shortName>
    </alternativeName>
</protein>
<evidence type="ECO:0000259" key="19">
    <source>
        <dbReference type="PROSITE" id="PS50157"/>
    </source>
</evidence>
<dbReference type="Gene3D" id="3.40.50.150">
    <property type="entry name" value="Vaccinia Virus protein VP39"/>
    <property type="match status" value="1"/>
</dbReference>
<dbReference type="GO" id="GO:0070143">
    <property type="term" value="P:mitochondrial alanyl-tRNA aminoacylation"/>
    <property type="evidence" value="ECO:0007669"/>
    <property type="project" value="UniProtKB-UniRule"/>
</dbReference>
<comment type="similarity">
    <text evidence="1">Belongs to the class-II aminoacyl-tRNA synthetase family. Alax-L subfamily.</text>
</comment>
<dbReference type="InterPro" id="IPR011990">
    <property type="entry name" value="TPR-like_helical_dom_sf"/>
</dbReference>
<dbReference type="CDD" id="cd00673">
    <property type="entry name" value="AlaRS_core"/>
    <property type="match status" value="1"/>
</dbReference>
<dbReference type="InterPro" id="IPR002318">
    <property type="entry name" value="Ala-tRNA-lgiase_IIc"/>
</dbReference>
<dbReference type="InterPro" id="IPR018164">
    <property type="entry name" value="Ala-tRNA-synth_IIc_N"/>
</dbReference>
<feature type="binding site" evidence="15">
    <location>
        <position position="2513"/>
    </location>
    <ligand>
        <name>Zn(2+)</name>
        <dbReference type="ChEBI" id="CHEBI:29105"/>
    </ligand>
</feature>
<dbReference type="InterPro" id="IPR049560">
    <property type="entry name" value="MeTrfase_RsmB-F_NOP2_cat"/>
</dbReference>
<keyword evidence="6 17" id="KW-0949">S-adenosyl-L-methionine</keyword>
<dbReference type="InterPro" id="IPR013087">
    <property type="entry name" value="Znf_C2H2_type"/>
</dbReference>
<keyword evidence="7 15" id="KW-0479">Metal-binding</keyword>
<dbReference type="GO" id="GO:0005524">
    <property type="term" value="F:ATP binding"/>
    <property type="evidence" value="ECO:0007669"/>
    <property type="project" value="UniProtKB-UniRule"/>
</dbReference>
<dbReference type="Gene3D" id="3.90.70.80">
    <property type="match status" value="1"/>
</dbReference>
<dbReference type="InterPro" id="IPR003156">
    <property type="entry name" value="DHHA1_dom"/>
</dbReference>
<dbReference type="GO" id="GO:0008168">
    <property type="term" value="F:methyltransferase activity"/>
    <property type="evidence" value="ECO:0007669"/>
    <property type="project" value="UniProtKB-KW"/>
</dbReference>
<dbReference type="FunFam" id="3.30.980.10:FF:000004">
    <property type="entry name" value="Alanine--tRNA ligase, cytoplasmic"/>
    <property type="match status" value="1"/>
</dbReference>
<evidence type="ECO:0000256" key="5">
    <source>
        <dbReference type="ARBA" id="ARBA00022679"/>
    </source>
</evidence>
<keyword evidence="24" id="KW-1185">Reference proteome</keyword>
<dbReference type="PROSITE" id="PS50860">
    <property type="entry name" value="AA_TRNA_LIGASE_II_ALA"/>
    <property type="match status" value="1"/>
</dbReference>
<dbReference type="InterPro" id="IPR012947">
    <property type="entry name" value="tRNA_SAD"/>
</dbReference>
<feature type="region of interest" description="Disordered" evidence="18">
    <location>
        <begin position="1893"/>
        <end position="1920"/>
    </location>
</feature>
<dbReference type="GO" id="GO:0005739">
    <property type="term" value="C:mitochondrion"/>
    <property type="evidence" value="ECO:0007669"/>
    <property type="project" value="UniProtKB-SubCell"/>
</dbReference>
<keyword evidence="4 17" id="KW-0489">Methyltransferase</keyword>
<dbReference type="EMBL" id="CAJNJA010013330">
    <property type="protein sequence ID" value="CAE7318557.1"/>
    <property type="molecule type" value="Genomic_DNA"/>
</dbReference>
<feature type="active site" description="Nucleophile" evidence="17">
    <location>
        <position position="429"/>
    </location>
</feature>
<dbReference type="InterPro" id="IPR009000">
    <property type="entry name" value="Transl_B-barrel_sf"/>
</dbReference>
<dbReference type="GO" id="GO:0008270">
    <property type="term" value="F:zinc ion binding"/>
    <property type="evidence" value="ECO:0007669"/>
    <property type="project" value="UniProtKB-UniRule"/>
</dbReference>
<dbReference type="EC" id="6.1.1.7" evidence="15"/>
<dbReference type="Pfam" id="PF01411">
    <property type="entry name" value="tRNA-synt_2c"/>
    <property type="match status" value="1"/>
</dbReference>
<dbReference type="PROSITE" id="PS50157">
    <property type="entry name" value="ZINC_FINGER_C2H2_2"/>
    <property type="match status" value="1"/>
</dbReference>
<evidence type="ECO:0000256" key="11">
    <source>
        <dbReference type="ARBA" id="ARBA00022884"/>
    </source>
</evidence>
<evidence type="ECO:0000259" key="20">
    <source>
        <dbReference type="PROSITE" id="PS50802"/>
    </source>
</evidence>
<feature type="binding site" evidence="15">
    <location>
        <position position="2632"/>
    </location>
    <ligand>
        <name>Zn(2+)</name>
        <dbReference type="ChEBI" id="CHEBI:29105"/>
    </ligand>
</feature>
<organism evidence="23 24">
    <name type="scientific">Symbiodinium necroappetens</name>
    <dbReference type="NCBI Taxonomy" id="1628268"/>
    <lineage>
        <taxon>Eukaryota</taxon>
        <taxon>Sar</taxon>
        <taxon>Alveolata</taxon>
        <taxon>Dinophyceae</taxon>
        <taxon>Suessiales</taxon>
        <taxon>Symbiodiniaceae</taxon>
        <taxon>Symbiodinium</taxon>
    </lineage>
</organism>
<dbReference type="GO" id="GO:0004813">
    <property type="term" value="F:alanine-tRNA ligase activity"/>
    <property type="evidence" value="ECO:0007669"/>
    <property type="project" value="UniProtKB-UniRule"/>
</dbReference>
<feature type="region of interest" description="Disordered" evidence="18">
    <location>
        <begin position="149"/>
        <end position="168"/>
    </location>
</feature>
<evidence type="ECO:0000259" key="21">
    <source>
        <dbReference type="PROSITE" id="PS50860"/>
    </source>
</evidence>
<dbReference type="InterPro" id="IPR023033">
    <property type="entry name" value="Ala_tRNA_ligase_euk/bac"/>
</dbReference>
<evidence type="ECO:0000256" key="16">
    <source>
        <dbReference type="PROSITE-ProRule" id="PRU00042"/>
    </source>
</evidence>
<evidence type="ECO:0000313" key="24">
    <source>
        <dbReference type="Proteomes" id="UP000601435"/>
    </source>
</evidence>
<comment type="similarity">
    <text evidence="17">Belongs to the class I-like SAM-binding methyltransferase superfamily. RsmB/NOP family.</text>
</comment>
<dbReference type="SUPFAM" id="SSF53335">
    <property type="entry name" value="S-adenosyl-L-methionine-dependent methyltransferases"/>
    <property type="match status" value="1"/>
</dbReference>
<evidence type="ECO:0000256" key="17">
    <source>
        <dbReference type="PROSITE-ProRule" id="PRU01023"/>
    </source>
</evidence>
<feature type="binding site" evidence="15">
    <location>
        <position position="2517"/>
    </location>
    <ligand>
        <name>Zn(2+)</name>
        <dbReference type="ChEBI" id="CHEBI:29105"/>
    </ligand>
</feature>
<feature type="domain" description="C2H2-type" evidence="19">
    <location>
        <begin position="120"/>
        <end position="149"/>
    </location>
</feature>
<dbReference type="InterPro" id="IPR029063">
    <property type="entry name" value="SAM-dependent_MTases_sf"/>
</dbReference>
<evidence type="ECO:0000313" key="23">
    <source>
        <dbReference type="EMBL" id="CAE7318557.1"/>
    </source>
</evidence>
<evidence type="ECO:0000256" key="6">
    <source>
        <dbReference type="ARBA" id="ARBA00022691"/>
    </source>
</evidence>
<dbReference type="Gene3D" id="2.40.30.130">
    <property type="match status" value="1"/>
</dbReference>
<keyword evidence="16" id="KW-0863">Zinc-finger</keyword>